<evidence type="ECO:0000256" key="1">
    <source>
        <dbReference type="SAM" id="MobiDB-lite"/>
    </source>
</evidence>
<protein>
    <recommendedName>
        <fullName evidence="4">Nutrient deprivation-induced protein</fullName>
    </recommendedName>
</protein>
<feature type="compositionally biased region" description="Polar residues" evidence="1">
    <location>
        <begin position="85"/>
        <end position="95"/>
    </location>
</feature>
<keyword evidence="3" id="KW-1185">Reference proteome</keyword>
<dbReference type="EMBL" id="AMRV01000006">
    <property type="protein sequence ID" value="EMD82660.1"/>
    <property type="molecule type" value="Genomic_DNA"/>
</dbReference>
<name>M2SB97_9SPHN</name>
<feature type="region of interest" description="Disordered" evidence="1">
    <location>
        <begin position="1"/>
        <end position="118"/>
    </location>
</feature>
<dbReference type="Proteomes" id="UP000011717">
    <property type="component" value="Unassembled WGS sequence"/>
</dbReference>
<organism evidence="2 3">
    <name type="scientific">Pacificimonas flava</name>
    <dbReference type="NCBI Taxonomy" id="1234595"/>
    <lineage>
        <taxon>Bacteria</taxon>
        <taxon>Pseudomonadati</taxon>
        <taxon>Pseudomonadota</taxon>
        <taxon>Alphaproteobacteria</taxon>
        <taxon>Sphingomonadales</taxon>
        <taxon>Sphingosinicellaceae</taxon>
        <taxon>Pacificimonas</taxon>
    </lineage>
</organism>
<proteinExistence type="predicted"/>
<evidence type="ECO:0000313" key="3">
    <source>
        <dbReference type="Proteomes" id="UP000011717"/>
    </source>
</evidence>
<gene>
    <name evidence="2" type="ORF">C725_2047</name>
</gene>
<feature type="compositionally biased region" description="Basic and acidic residues" evidence="1">
    <location>
        <begin position="68"/>
        <end position="84"/>
    </location>
</feature>
<evidence type="ECO:0008006" key="4">
    <source>
        <dbReference type="Google" id="ProtNLM"/>
    </source>
</evidence>
<sequence>MNGENAKPGGTVNEPLPTGNDTAASPTTPSAPMSGADMAGNGETPSGHPVFEDHQSQDAGGVSGTDRGAQKADQLKAKVPEDVRNQASRLMSDASSKARDAAVEGKAKASETVSNLAQSTRDAARQFEGTQAAALTGYITSAADTIDRFAATLDSKEVDELLDDLRELVRRSPALAIGAAAIAGFALSRFVKATDRLDNDGYEASTGAAHPVAKA</sequence>
<comment type="caution">
    <text evidence="2">The sequence shown here is derived from an EMBL/GenBank/DDBJ whole genome shotgun (WGS) entry which is preliminary data.</text>
</comment>
<accession>M2SB97</accession>
<feature type="compositionally biased region" description="Basic and acidic residues" evidence="1">
    <location>
        <begin position="96"/>
        <end position="109"/>
    </location>
</feature>
<reference evidence="2 3" key="1">
    <citation type="journal article" date="2013" name="Genome Announc.">
        <title>Draft Genome Sequence of Strain JLT2015T, Belonging to the Family Sphingomonadaceae of the Alphaproteobacteria.</title>
        <authorList>
            <person name="Tang K."/>
            <person name="Liu K."/>
            <person name="Li S."/>
            <person name="Jiao N."/>
        </authorList>
    </citation>
    <scope>NUCLEOTIDE SEQUENCE [LARGE SCALE GENOMIC DNA]</scope>
    <source>
        <strain evidence="2 3">JLT2015</strain>
    </source>
</reference>
<evidence type="ECO:0000313" key="2">
    <source>
        <dbReference type="EMBL" id="EMD82660.1"/>
    </source>
</evidence>
<dbReference type="AlphaFoldDB" id="M2SB97"/>
<feature type="compositionally biased region" description="Polar residues" evidence="1">
    <location>
        <begin position="19"/>
        <end position="31"/>
    </location>
</feature>